<proteinExistence type="predicted"/>
<dbReference type="EMBL" id="JANPWZ010000396">
    <property type="protein sequence ID" value="KAJ3577295.1"/>
    <property type="molecule type" value="Genomic_DNA"/>
</dbReference>
<sequence>MSSQTSLDQQNLLLAIDFALTKRLADDHVAHMNQARQALQRDDTIHRYYINALQGAMRHATIIQMAMQSLLSDHQELRRQSQNMAATIQDLTVQRDEATEFAYMLPIVQEQLQEALDTIGRLLAHLISCPYCNAPGAVPVVGDDEGREMQA</sequence>
<accession>A0A9W8NIJ0</accession>
<evidence type="ECO:0000313" key="2">
    <source>
        <dbReference type="Proteomes" id="UP001148614"/>
    </source>
</evidence>
<protein>
    <submittedName>
        <fullName evidence="1">Uncharacterized protein</fullName>
    </submittedName>
</protein>
<dbReference type="AlphaFoldDB" id="A0A9W8NIJ0"/>
<reference evidence="1" key="1">
    <citation type="submission" date="2022-07" db="EMBL/GenBank/DDBJ databases">
        <title>Genome Sequence of Xylaria arbuscula.</title>
        <authorList>
            <person name="Buettner E."/>
        </authorList>
    </citation>
    <scope>NUCLEOTIDE SEQUENCE</scope>
    <source>
        <strain evidence="1">VT107</strain>
    </source>
</reference>
<evidence type="ECO:0000313" key="1">
    <source>
        <dbReference type="EMBL" id="KAJ3577295.1"/>
    </source>
</evidence>
<keyword evidence="2" id="KW-1185">Reference proteome</keyword>
<name>A0A9W8NIJ0_9PEZI</name>
<organism evidence="1 2">
    <name type="scientific">Xylaria arbuscula</name>
    <dbReference type="NCBI Taxonomy" id="114810"/>
    <lineage>
        <taxon>Eukaryota</taxon>
        <taxon>Fungi</taxon>
        <taxon>Dikarya</taxon>
        <taxon>Ascomycota</taxon>
        <taxon>Pezizomycotina</taxon>
        <taxon>Sordariomycetes</taxon>
        <taxon>Xylariomycetidae</taxon>
        <taxon>Xylariales</taxon>
        <taxon>Xylariaceae</taxon>
        <taxon>Xylaria</taxon>
    </lineage>
</organism>
<gene>
    <name evidence="1" type="ORF">NPX13_g3271</name>
</gene>
<dbReference type="Proteomes" id="UP001148614">
    <property type="component" value="Unassembled WGS sequence"/>
</dbReference>
<comment type="caution">
    <text evidence="1">The sequence shown here is derived from an EMBL/GenBank/DDBJ whole genome shotgun (WGS) entry which is preliminary data.</text>
</comment>